<protein>
    <recommendedName>
        <fullName evidence="4">DUF2336 domain-containing protein</fullName>
    </recommendedName>
</protein>
<name>A0ABV3R0T7_9HYPH</name>
<feature type="compositionally biased region" description="Low complexity" evidence="1">
    <location>
        <begin position="306"/>
        <end position="320"/>
    </location>
</feature>
<proteinExistence type="predicted"/>
<dbReference type="EMBL" id="JBFOCI010000003">
    <property type="protein sequence ID" value="MEW9806828.1"/>
    <property type="molecule type" value="Genomic_DNA"/>
</dbReference>
<dbReference type="Proteomes" id="UP001556196">
    <property type="component" value="Unassembled WGS sequence"/>
</dbReference>
<evidence type="ECO:0000256" key="1">
    <source>
        <dbReference type="SAM" id="MobiDB-lite"/>
    </source>
</evidence>
<gene>
    <name evidence="2" type="ORF">ABUE31_12625</name>
</gene>
<feature type="region of interest" description="Disordered" evidence="1">
    <location>
        <begin position="299"/>
        <end position="320"/>
    </location>
</feature>
<keyword evidence="3" id="KW-1185">Reference proteome</keyword>
<organism evidence="2 3">
    <name type="scientific">Mesorhizobium marinum</name>
    <dbReference type="NCBI Taxonomy" id="3228790"/>
    <lineage>
        <taxon>Bacteria</taxon>
        <taxon>Pseudomonadati</taxon>
        <taxon>Pseudomonadota</taxon>
        <taxon>Alphaproteobacteria</taxon>
        <taxon>Hyphomicrobiales</taxon>
        <taxon>Phyllobacteriaceae</taxon>
        <taxon>Mesorhizobium</taxon>
    </lineage>
</organism>
<evidence type="ECO:0000313" key="2">
    <source>
        <dbReference type="EMBL" id="MEW9806828.1"/>
    </source>
</evidence>
<reference evidence="2 3" key="1">
    <citation type="submission" date="2024-06" db="EMBL/GenBank/DDBJ databases">
        <authorList>
            <person name="Tuo L."/>
        </authorList>
    </citation>
    <scope>NUCLEOTIDE SEQUENCE [LARGE SCALE GENOMIC DNA]</scope>
    <source>
        <strain evidence="2 3">ZMM04-5</strain>
    </source>
</reference>
<sequence length="320" mass="34721">MSSSDFRHITIKSDAKKAERLFRAAVTAFCSLTRPSRREIVQLEDLALPLFDEVSVEAKRYVAAALSECAWPPPALVLRLADESIDIAAPLLMRSRALTDIDLIALIARHGYGHARAIGRRPGLNPAIARLVAVLERKVAPLRQSDTGAADRSHAAANVHLETAAGSAADDARTRLRAMMRPAAATPSATRERTRTSYDRLRETVLSGHAAFFQTALADALAKDFAAIREISADPSYAWLLDALRVLDVSDEKAFLVTAAYYPAHFGDLQSIRLFLLRYASLGREDALQRIGRWQPSAQSARLAPADDGGNAASGRRAAG</sequence>
<comment type="caution">
    <text evidence="2">The sequence shown here is derived from an EMBL/GenBank/DDBJ whole genome shotgun (WGS) entry which is preliminary data.</text>
</comment>
<evidence type="ECO:0008006" key="4">
    <source>
        <dbReference type="Google" id="ProtNLM"/>
    </source>
</evidence>
<accession>A0ABV3R0T7</accession>
<dbReference type="RefSeq" id="WP_367723954.1">
    <property type="nucleotide sequence ID" value="NZ_JBFOCH010000042.1"/>
</dbReference>
<evidence type="ECO:0000313" key="3">
    <source>
        <dbReference type="Proteomes" id="UP001556196"/>
    </source>
</evidence>